<dbReference type="CDD" id="cd07814">
    <property type="entry name" value="SRPBCC_CalC_Aha1-like"/>
    <property type="match status" value="1"/>
</dbReference>
<comment type="caution">
    <text evidence="3">The sequence shown here is derived from an EMBL/GenBank/DDBJ whole genome shotgun (WGS) entry which is preliminary data.</text>
</comment>
<organism evidence="3 4">
    <name type="scientific">Chitinophaga silvatica</name>
    <dbReference type="NCBI Taxonomy" id="2282649"/>
    <lineage>
        <taxon>Bacteria</taxon>
        <taxon>Pseudomonadati</taxon>
        <taxon>Bacteroidota</taxon>
        <taxon>Chitinophagia</taxon>
        <taxon>Chitinophagales</taxon>
        <taxon>Chitinophagaceae</taxon>
        <taxon>Chitinophaga</taxon>
    </lineage>
</organism>
<evidence type="ECO:0000313" key="3">
    <source>
        <dbReference type="EMBL" id="RFS19293.1"/>
    </source>
</evidence>
<gene>
    <name evidence="3" type="ORF">DVR12_23960</name>
</gene>
<feature type="domain" description="Activator of Hsp90 ATPase homologue 1/2-like C-terminal" evidence="2">
    <location>
        <begin position="13"/>
        <end position="140"/>
    </location>
</feature>
<dbReference type="Proteomes" id="UP000260644">
    <property type="component" value="Unassembled WGS sequence"/>
</dbReference>
<protein>
    <submittedName>
        <fullName evidence="3">SRPBCC domain-containing protein</fullName>
    </submittedName>
</protein>
<dbReference type="EMBL" id="QPMM01000014">
    <property type="protein sequence ID" value="RFS19293.1"/>
    <property type="molecule type" value="Genomic_DNA"/>
</dbReference>
<dbReference type="OrthoDB" id="2355173at2"/>
<comment type="similarity">
    <text evidence="1">Belongs to the AHA1 family.</text>
</comment>
<dbReference type="InterPro" id="IPR023393">
    <property type="entry name" value="START-like_dom_sf"/>
</dbReference>
<proteinExistence type="inferred from homology"/>
<reference evidence="3 4" key="1">
    <citation type="submission" date="2018-07" db="EMBL/GenBank/DDBJ databases">
        <title>Chitinophaga K2CV101002-2 sp. nov., isolated from a monsoon evergreen broad-leaved forest soil.</title>
        <authorList>
            <person name="Lv Y."/>
        </authorList>
    </citation>
    <scope>NUCLEOTIDE SEQUENCE [LARGE SCALE GENOMIC DNA]</scope>
    <source>
        <strain evidence="3 4">GDMCC 1.1288</strain>
    </source>
</reference>
<dbReference type="Gene3D" id="3.30.530.20">
    <property type="match status" value="1"/>
</dbReference>
<evidence type="ECO:0000313" key="4">
    <source>
        <dbReference type="Proteomes" id="UP000260644"/>
    </source>
</evidence>
<dbReference type="AlphaFoldDB" id="A0A3E1Y3Q9"/>
<dbReference type="SUPFAM" id="SSF55961">
    <property type="entry name" value="Bet v1-like"/>
    <property type="match status" value="1"/>
</dbReference>
<dbReference type="InterPro" id="IPR013538">
    <property type="entry name" value="ASHA1/2-like_C"/>
</dbReference>
<dbReference type="Pfam" id="PF08327">
    <property type="entry name" value="AHSA1"/>
    <property type="match status" value="1"/>
</dbReference>
<keyword evidence="4" id="KW-1185">Reference proteome</keyword>
<evidence type="ECO:0000259" key="2">
    <source>
        <dbReference type="Pfam" id="PF08327"/>
    </source>
</evidence>
<sequence>MQKEIRHQFIFPHPPTVVWDYLTNSELLAQWLMPNDFKPLVGHKFQFGTKPKLKLGFDGRVYCEVLEIIEYRKLVYSWQGGMSKEHPSLDSIVTWTLEPTDNGTLLTLEHKGFKGIKNYLPYIIMNKGWLKIGKRLSKLINTK</sequence>
<evidence type="ECO:0000256" key="1">
    <source>
        <dbReference type="ARBA" id="ARBA00006817"/>
    </source>
</evidence>
<accession>A0A3E1Y3Q9</accession>
<name>A0A3E1Y3Q9_9BACT</name>
<dbReference type="RefSeq" id="WP_116978346.1">
    <property type="nucleotide sequence ID" value="NZ_QPMM01000014.1"/>
</dbReference>